<name>A0ABQ9DVT6_9PASS</name>
<organism evidence="1 2">
    <name type="scientific">Willisornis vidua</name>
    <name type="common">Xingu scale-backed antbird</name>
    <dbReference type="NCBI Taxonomy" id="1566151"/>
    <lineage>
        <taxon>Eukaryota</taxon>
        <taxon>Metazoa</taxon>
        <taxon>Chordata</taxon>
        <taxon>Craniata</taxon>
        <taxon>Vertebrata</taxon>
        <taxon>Euteleostomi</taxon>
        <taxon>Archelosauria</taxon>
        <taxon>Archosauria</taxon>
        <taxon>Dinosauria</taxon>
        <taxon>Saurischia</taxon>
        <taxon>Theropoda</taxon>
        <taxon>Coelurosauria</taxon>
        <taxon>Aves</taxon>
        <taxon>Neognathae</taxon>
        <taxon>Neoaves</taxon>
        <taxon>Telluraves</taxon>
        <taxon>Australaves</taxon>
        <taxon>Passeriformes</taxon>
        <taxon>Thamnophilidae</taxon>
        <taxon>Willisornis</taxon>
    </lineage>
</organism>
<proteinExistence type="predicted"/>
<evidence type="ECO:0000313" key="1">
    <source>
        <dbReference type="EMBL" id="KAJ7426986.1"/>
    </source>
</evidence>
<accession>A0ABQ9DVT6</accession>
<dbReference type="EMBL" id="WHWB01032103">
    <property type="protein sequence ID" value="KAJ7426986.1"/>
    <property type="molecule type" value="Genomic_DNA"/>
</dbReference>
<protein>
    <submittedName>
        <fullName evidence="1">Uncharacterized protein</fullName>
    </submittedName>
</protein>
<dbReference type="Proteomes" id="UP001145742">
    <property type="component" value="Unassembled WGS sequence"/>
</dbReference>
<keyword evidence="2" id="KW-1185">Reference proteome</keyword>
<comment type="caution">
    <text evidence="1">The sequence shown here is derived from an EMBL/GenBank/DDBJ whole genome shotgun (WGS) entry which is preliminary data.</text>
</comment>
<gene>
    <name evidence="1" type="ORF">WISP_10663</name>
</gene>
<reference evidence="1" key="1">
    <citation type="submission" date="2019-10" db="EMBL/GenBank/DDBJ databases">
        <authorList>
            <person name="Soares A.E.R."/>
            <person name="Aleixo A."/>
            <person name="Schneider P."/>
            <person name="Miyaki C.Y."/>
            <person name="Schneider M.P."/>
            <person name="Mello C."/>
            <person name="Vasconcelos A.T.R."/>
        </authorList>
    </citation>
    <scope>NUCLEOTIDE SEQUENCE</scope>
    <source>
        <tissue evidence="1">Muscle</tissue>
    </source>
</reference>
<dbReference type="PANTHER" id="PTHR33332">
    <property type="entry name" value="REVERSE TRANSCRIPTASE DOMAIN-CONTAINING PROTEIN"/>
    <property type="match status" value="1"/>
</dbReference>
<sequence>MRANLLKSSSLEKDLEVLVENKLFLSQQCALVAKKTNGILGCLRKSTASRSRKVVLPLYSALARLYLEWCVQFCAPQYKRDMELLDQVQQRAMMIFKDWIISLMRKG</sequence>
<evidence type="ECO:0000313" key="2">
    <source>
        <dbReference type="Proteomes" id="UP001145742"/>
    </source>
</evidence>